<gene>
    <name evidence="2" type="ORF">BYL167_LOCUS63577</name>
    <name evidence="1" type="ORF">CJN711_LOCUS3872</name>
</gene>
<dbReference type="EMBL" id="CAJNOV010000632">
    <property type="protein sequence ID" value="CAF1032562.1"/>
    <property type="molecule type" value="Genomic_DNA"/>
</dbReference>
<reference evidence="1" key="1">
    <citation type="submission" date="2021-02" db="EMBL/GenBank/DDBJ databases">
        <authorList>
            <person name="Nowell W R."/>
        </authorList>
    </citation>
    <scope>NUCLEOTIDE SEQUENCE</scope>
</reference>
<dbReference type="Proteomes" id="UP000681967">
    <property type="component" value="Unassembled WGS sequence"/>
</dbReference>
<dbReference type="Proteomes" id="UP000663855">
    <property type="component" value="Unassembled WGS sequence"/>
</dbReference>
<comment type="caution">
    <text evidence="1">The sequence shown here is derived from an EMBL/GenBank/DDBJ whole genome shotgun (WGS) entry which is preliminary data.</text>
</comment>
<evidence type="ECO:0000313" key="2">
    <source>
        <dbReference type="EMBL" id="CAF5094462.1"/>
    </source>
</evidence>
<protein>
    <submittedName>
        <fullName evidence="1">Uncharacterized protein</fullName>
    </submittedName>
</protein>
<organism evidence="1 3">
    <name type="scientific">Rotaria magnacalcarata</name>
    <dbReference type="NCBI Taxonomy" id="392030"/>
    <lineage>
        <taxon>Eukaryota</taxon>
        <taxon>Metazoa</taxon>
        <taxon>Spiralia</taxon>
        <taxon>Gnathifera</taxon>
        <taxon>Rotifera</taxon>
        <taxon>Eurotatoria</taxon>
        <taxon>Bdelloidea</taxon>
        <taxon>Philodinida</taxon>
        <taxon>Philodinidae</taxon>
        <taxon>Rotaria</taxon>
    </lineage>
</organism>
<proteinExistence type="predicted"/>
<accession>A0A814J9G0</accession>
<dbReference type="EMBL" id="CAJOBH010236901">
    <property type="protein sequence ID" value="CAF5094462.1"/>
    <property type="molecule type" value="Genomic_DNA"/>
</dbReference>
<dbReference type="AlphaFoldDB" id="A0A814J9G0"/>
<feature type="non-terminal residue" evidence="1">
    <location>
        <position position="299"/>
    </location>
</feature>
<evidence type="ECO:0000313" key="1">
    <source>
        <dbReference type="EMBL" id="CAF1032562.1"/>
    </source>
</evidence>
<sequence>PPVREHKSNILTLGLWVSTVKPNVNLFLHDIIEQLIDLSKTGTSIFINEHEFKIHIKTQFFVSDLPAKSLFLKTINFNGYFACTKCFTEGVLYNRQVIYPYQSNNYQSRTHDDFVTIGKQVEKNLASGHKRGTSIAGVKGLSSLLKIFKYPDDIIFDYMHLICLNHVPNLIRRFVGILSKEAIIQVDNILSSTRLPHDMDVKFIYSIQSIQDWKAKHVRLFILHLALPILVQHLPVLYSSHFSIYCILVKLLHCPKTLDEIDLAKKLIHFYCRTSSKVYDPKIELYSLHAHIHLPSQVR</sequence>
<feature type="non-terminal residue" evidence="1">
    <location>
        <position position="1"/>
    </location>
</feature>
<evidence type="ECO:0000313" key="3">
    <source>
        <dbReference type="Proteomes" id="UP000663855"/>
    </source>
</evidence>
<name>A0A814J9G0_9BILA</name>
<dbReference type="PANTHER" id="PTHR33053">
    <property type="entry name" value="PROTEIN, PUTATIVE-RELATED"/>
    <property type="match status" value="1"/>
</dbReference>
<dbReference type="PANTHER" id="PTHR33053:SF9">
    <property type="entry name" value="AGAP000105-PA"/>
    <property type="match status" value="1"/>
</dbReference>